<proteinExistence type="predicted"/>
<dbReference type="AlphaFoldDB" id="A0A6M3IS90"/>
<dbReference type="EMBL" id="MT142074">
    <property type="protein sequence ID" value="QJA74093.1"/>
    <property type="molecule type" value="Genomic_DNA"/>
</dbReference>
<reference evidence="1" key="1">
    <citation type="submission" date="2020-03" db="EMBL/GenBank/DDBJ databases">
        <title>The deep terrestrial virosphere.</title>
        <authorList>
            <person name="Holmfeldt K."/>
            <person name="Nilsson E."/>
            <person name="Simone D."/>
            <person name="Lopez-Fernandez M."/>
            <person name="Wu X."/>
            <person name="de Brujin I."/>
            <person name="Lundin D."/>
            <person name="Andersson A."/>
            <person name="Bertilsson S."/>
            <person name="Dopson M."/>
        </authorList>
    </citation>
    <scope>NUCLEOTIDE SEQUENCE</scope>
    <source>
        <strain evidence="2">MM415A02103</strain>
        <strain evidence="1">MM415B01169</strain>
    </source>
</reference>
<accession>A0A6M3IS90</accession>
<organism evidence="1">
    <name type="scientific">viral metagenome</name>
    <dbReference type="NCBI Taxonomy" id="1070528"/>
    <lineage>
        <taxon>unclassified sequences</taxon>
        <taxon>metagenomes</taxon>
        <taxon>organismal metagenomes</taxon>
    </lineage>
</organism>
<protein>
    <submittedName>
        <fullName evidence="1">Uncharacterized protein</fullName>
    </submittedName>
</protein>
<evidence type="ECO:0000313" key="1">
    <source>
        <dbReference type="EMBL" id="QJA60174.1"/>
    </source>
</evidence>
<evidence type="ECO:0000313" key="2">
    <source>
        <dbReference type="EMBL" id="QJA74093.1"/>
    </source>
</evidence>
<dbReference type="EMBL" id="MT141399">
    <property type="protein sequence ID" value="QJA60174.1"/>
    <property type="molecule type" value="Genomic_DNA"/>
</dbReference>
<sequence>MINTKKQTYSLKKEIVEQLNKLAVISRRSKSSLLEEAIELLIKTPGGKKQ</sequence>
<gene>
    <name evidence="2" type="ORF">MM415A02103_0004</name>
    <name evidence="1" type="ORF">MM415B01169_0007</name>
</gene>
<name>A0A6M3IS90_9ZZZZ</name>